<gene>
    <name evidence="2" type="ORF">FIV42_18765</name>
</gene>
<dbReference type="EMBL" id="CP041186">
    <property type="protein sequence ID" value="QDG52706.1"/>
    <property type="molecule type" value="Genomic_DNA"/>
</dbReference>
<proteinExistence type="predicted"/>
<dbReference type="OrthoDB" id="9980242at2"/>
<keyword evidence="1" id="KW-0732">Signal</keyword>
<evidence type="ECO:0000256" key="1">
    <source>
        <dbReference type="SAM" id="SignalP"/>
    </source>
</evidence>
<feature type="signal peptide" evidence="1">
    <location>
        <begin position="1"/>
        <end position="18"/>
    </location>
</feature>
<accession>A0A4Y6PWL6</accession>
<sequence length="296" mass="32043">MKHLTKLILLLLILPACATSSGSGSGDSGLMGLGDEPAKAVWEDWTAKPAAGIAPEAFVDQMVAFDYWQVDDENFIEESWAGVSGVLDFVRREGLPEAQENTATLLLQALDSRQGDQQTSMDVTYVVSLDQQNPSEGLVVRLYSPIADKKATPGVAIYMGRDSGSPAEGYDRAVIWAAPDFEEAEGFTVALDRTDAGWVAAKDNGVVYPVGESKSDSLTGAAGLAREILTKRFWEPLTGVGFVEAKQSATEESELPADIERALGLEVRERQIEEVYKDTVFPPRAEIPPLGLKEDF</sequence>
<evidence type="ECO:0008006" key="4">
    <source>
        <dbReference type="Google" id="ProtNLM"/>
    </source>
</evidence>
<protein>
    <recommendedName>
        <fullName evidence="4">DUF3313 domain-containing protein</fullName>
    </recommendedName>
</protein>
<reference evidence="2 3" key="1">
    <citation type="submission" date="2019-06" db="EMBL/GenBank/DDBJ databases">
        <title>Persicimonas caeni gen. nov., sp. nov., a predatory bacterium isolated from solar saltern.</title>
        <authorList>
            <person name="Wang S."/>
        </authorList>
    </citation>
    <scope>NUCLEOTIDE SEQUENCE [LARGE SCALE GENOMIC DNA]</scope>
    <source>
        <strain evidence="2 3">YN101</strain>
    </source>
</reference>
<feature type="chain" id="PRO_5030106572" description="DUF3313 domain-containing protein" evidence="1">
    <location>
        <begin position="19"/>
        <end position="296"/>
    </location>
</feature>
<evidence type="ECO:0000313" key="2">
    <source>
        <dbReference type="EMBL" id="QDG52706.1"/>
    </source>
</evidence>
<evidence type="ECO:0000313" key="3">
    <source>
        <dbReference type="Proteomes" id="UP000315995"/>
    </source>
</evidence>
<dbReference type="AlphaFoldDB" id="A0A4Y6PWL6"/>
<dbReference type="Proteomes" id="UP000315995">
    <property type="component" value="Chromosome"/>
</dbReference>
<organism evidence="2 3">
    <name type="scientific">Persicimonas caeni</name>
    <dbReference type="NCBI Taxonomy" id="2292766"/>
    <lineage>
        <taxon>Bacteria</taxon>
        <taxon>Deltaproteobacteria</taxon>
        <taxon>Bradymonadales</taxon>
        <taxon>Bradymonadaceae</taxon>
        <taxon>Persicimonas</taxon>
    </lineage>
</organism>
<keyword evidence="3" id="KW-1185">Reference proteome</keyword>
<dbReference type="RefSeq" id="WP_141199171.1">
    <property type="nucleotide sequence ID" value="NZ_CP041186.1"/>
</dbReference>
<name>A0A4Y6PWL6_PERCE</name>
<accession>A0A5B8Y9G3</accession>